<gene>
    <name evidence="1" type="ORF">GCM10007966_06150</name>
</gene>
<reference evidence="1" key="2">
    <citation type="submission" date="2020-09" db="EMBL/GenBank/DDBJ databases">
        <authorList>
            <person name="Sun Q."/>
            <person name="Ohkuma M."/>
        </authorList>
    </citation>
    <scope>NUCLEOTIDE SEQUENCE</scope>
    <source>
        <strain evidence="1">JCM 13919</strain>
    </source>
</reference>
<comment type="caution">
    <text evidence="1">The sequence shown here is derived from an EMBL/GenBank/DDBJ whole genome shotgun (WGS) entry which is preliminary data.</text>
</comment>
<organism evidence="1 2">
    <name type="scientific">Legionella impletisoli</name>
    <dbReference type="NCBI Taxonomy" id="343510"/>
    <lineage>
        <taxon>Bacteria</taxon>
        <taxon>Pseudomonadati</taxon>
        <taxon>Pseudomonadota</taxon>
        <taxon>Gammaproteobacteria</taxon>
        <taxon>Legionellales</taxon>
        <taxon>Legionellaceae</taxon>
        <taxon>Legionella</taxon>
    </lineage>
</organism>
<dbReference type="RefSeq" id="WP_131775866.1">
    <property type="nucleotide sequence ID" value="NZ_BMOB01000002.1"/>
</dbReference>
<evidence type="ECO:0008006" key="3">
    <source>
        <dbReference type="Google" id="ProtNLM"/>
    </source>
</evidence>
<name>A0A917JPH2_9GAMM</name>
<dbReference type="Proteomes" id="UP000630149">
    <property type="component" value="Unassembled WGS sequence"/>
</dbReference>
<dbReference type="OrthoDB" id="5597599at2"/>
<reference evidence="1" key="1">
    <citation type="journal article" date="2014" name="Int. J. Syst. Evol. Microbiol.">
        <title>Complete genome sequence of Corynebacterium casei LMG S-19264T (=DSM 44701T), isolated from a smear-ripened cheese.</title>
        <authorList>
            <consortium name="US DOE Joint Genome Institute (JGI-PGF)"/>
            <person name="Walter F."/>
            <person name="Albersmeier A."/>
            <person name="Kalinowski J."/>
            <person name="Ruckert C."/>
        </authorList>
    </citation>
    <scope>NUCLEOTIDE SEQUENCE</scope>
    <source>
        <strain evidence="1">JCM 13919</strain>
    </source>
</reference>
<evidence type="ECO:0000313" key="1">
    <source>
        <dbReference type="EMBL" id="GGI80400.1"/>
    </source>
</evidence>
<dbReference type="EMBL" id="BMOB01000002">
    <property type="protein sequence ID" value="GGI80400.1"/>
    <property type="molecule type" value="Genomic_DNA"/>
</dbReference>
<accession>A0A917JPH2</accession>
<dbReference type="AlphaFoldDB" id="A0A917JPH2"/>
<proteinExistence type="predicted"/>
<evidence type="ECO:0000313" key="2">
    <source>
        <dbReference type="Proteomes" id="UP000630149"/>
    </source>
</evidence>
<dbReference type="InterPro" id="IPR022025">
    <property type="entry name" value="Amidoligase_2"/>
</dbReference>
<dbReference type="Pfam" id="PF12224">
    <property type="entry name" value="Amidoligase_2"/>
    <property type="match status" value="1"/>
</dbReference>
<keyword evidence="2" id="KW-1185">Reference proteome</keyword>
<sequence>MNKTHHPSSEDLFPPYLKNHEGNERLVGFEIEYIGISIEESAKLLKNLFSGDIQRINQNEYIVKDSSLGQFKVELDAHLLKQLAAQSEKNRKENKIDIKGYIERFISSALDDVIPLEIITPPVTIQSIQLLDPIVDDLHEHGAKGTHTSKIAAFGVHINPDVPSLSVECILSYLRSYVLLSDWLRNEIDVDISRAALPFINEYPTAYKKKILNPNYSPSMPRLMDDYMLYNRTRNRALDMLPLFKYVDEQRVKEKIGSRLIHARPTFHYRLANSNLNVSGWNFTTEWMRWLNIEKLAANQNVQGEMAKEYLELEQQSIFLNKNKWINTTSTYLKQL</sequence>
<protein>
    <recommendedName>
        <fullName evidence="3">Amidoligase enzyme</fullName>
    </recommendedName>
</protein>